<dbReference type="InterPro" id="IPR005905">
    <property type="entry name" value="D_ala_D_ala"/>
</dbReference>
<dbReference type="GeneID" id="90532722"/>
<dbReference type="Pfam" id="PF01820">
    <property type="entry name" value="Dala_Dala_lig_N"/>
    <property type="match status" value="1"/>
</dbReference>
<dbReference type="NCBIfam" id="TIGR01205">
    <property type="entry name" value="D_ala_D_alaTIGR"/>
    <property type="match status" value="1"/>
</dbReference>
<keyword evidence="12 13" id="KW-0961">Cell wall biogenesis/degradation</keyword>
<evidence type="ECO:0000256" key="9">
    <source>
        <dbReference type="ARBA" id="ARBA00022960"/>
    </source>
</evidence>
<organism evidence="16 17">
    <name type="scientific">Neglectibacter timonensis</name>
    <dbReference type="NCBI Taxonomy" id="1776382"/>
    <lineage>
        <taxon>Bacteria</taxon>
        <taxon>Bacillati</taxon>
        <taxon>Bacillota</taxon>
        <taxon>Clostridia</taxon>
        <taxon>Eubacteriales</taxon>
        <taxon>Oscillospiraceae</taxon>
        <taxon>Neglectibacter</taxon>
    </lineage>
</organism>
<dbReference type="HAMAP" id="MF_00047">
    <property type="entry name" value="Dala_Dala_lig"/>
    <property type="match status" value="1"/>
</dbReference>
<keyword evidence="4 13" id="KW-0436">Ligase</keyword>
<comment type="cofactor">
    <cofactor evidence="2">
        <name>Mg(2+)</name>
        <dbReference type="ChEBI" id="CHEBI:18420"/>
    </cofactor>
</comment>
<dbReference type="Gene3D" id="3.30.470.20">
    <property type="entry name" value="ATP-grasp fold, B domain"/>
    <property type="match status" value="1"/>
</dbReference>
<dbReference type="PANTHER" id="PTHR23132">
    <property type="entry name" value="D-ALANINE--D-ALANINE LIGASE"/>
    <property type="match status" value="1"/>
</dbReference>
<evidence type="ECO:0000256" key="10">
    <source>
        <dbReference type="ARBA" id="ARBA00022984"/>
    </source>
</evidence>
<keyword evidence="7 14" id="KW-0067">ATP-binding</keyword>
<keyword evidence="17" id="KW-1185">Reference proteome</keyword>
<keyword evidence="9 13" id="KW-0133">Cell shape</keyword>
<gene>
    <name evidence="13" type="primary">ddl</name>
    <name evidence="16" type="ORF">NE695_05915</name>
</gene>
<dbReference type="Pfam" id="PF07478">
    <property type="entry name" value="Dala_Dala_lig_C"/>
    <property type="match status" value="1"/>
</dbReference>
<dbReference type="PIRSF" id="PIRSF039102">
    <property type="entry name" value="Ddl/VanB"/>
    <property type="match status" value="1"/>
</dbReference>
<dbReference type="InterPro" id="IPR013815">
    <property type="entry name" value="ATP_grasp_subdomain_1"/>
</dbReference>
<evidence type="ECO:0000256" key="7">
    <source>
        <dbReference type="ARBA" id="ARBA00022840"/>
    </source>
</evidence>
<evidence type="ECO:0000256" key="3">
    <source>
        <dbReference type="ARBA" id="ARBA00010871"/>
    </source>
</evidence>
<dbReference type="PROSITE" id="PS00843">
    <property type="entry name" value="DALA_DALA_LIGASE_1"/>
    <property type="match status" value="1"/>
</dbReference>
<dbReference type="Proteomes" id="UP001524473">
    <property type="component" value="Unassembled WGS sequence"/>
</dbReference>
<dbReference type="Gene3D" id="3.30.1490.20">
    <property type="entry name" value="ATP-grasp fold, A domain"/>
    <property type="match status" value="1"/>
</dbReference>
<evidence type="ECO:0000256" key="6">
    <source>
        <dbReference type="ARBA" id="ARBA00022741"/>
    </source>
</evidence>
<dbReference type="InterPro" id="IPR000291">
    <property type="entry name" value="D-Ala_lig_Van_CS"/>
</dbReference>
<proteinExistence type="inferred from homology"/>
<evidence type="ECO:0000259" key="15">
    <source>
        <dbReference type="PROSITE" id="PS50975"/>
    </source>
</evidence>
<comment type="subcellular location">
    <subcellularLocation>
        <location evidence="13">Cytoplasm</location>
    </subcellularLocation>
</comment>
<keyword evidence="11" id="KW-0464">Manganese</keyword>
<dbReference type="PROSITE" id="PS00844">
    <property type="entry name" value="DALA_DALA_LIGASE_2"/>
    <property type="match status" value="1"/>
</dbReference>
<dbReference type="InterPro" id="IPR016185">
    <property type="entry name" value="PreATP-grasp_dom_sf"/>
</dbReference>
<dbReference type="EMBL" id="JANFZH010000010">
    <property type="protein sequence ID" value="MCQ4839452.1"/>
    <property type="molecule type" value="Genomic_DNA"/>
</dbReference>
<dbReference type="PROSITE" id="PS50975">
    <property type="entry name" value="ATP_GRASP"/>
    <property type="match status" value="1"/>
</dbReference>
<dbReference type="PANTHER" id="PTHR23132:SF25">
    <property type="entry name" value="D-ALANINE--D-ALANINE LIGASE A"/>
    <property type="match status" value="1"/>
</dbReference>
<name>A0ABT1RXP9_9FIRM</name>
<sequence length="362" mass="39808">MAKLELAVIFGGVSSEHEVSLMSATSIIENLSKEKYNIHMVGITKDGRWLLYRGDPSALADGSWEKDEQNVPAFLSPDSSVHGLLVLHQDGAQVLRLDAVFPALHGKNGEDGTIQGLFQLSGIPYVGCDTFSSAICMDKAVTHTLLSAANVEQAHYLWFYADRFDAAPDTIRNKIKARLDFPVFVKPCNAGSSVGVSRVDRFEDLDEAIRKASREDKKIIVEEGIKGQEVECAVLGNRDATASIVGEIGASAEFYDYDDKYINGTSQLYIPARIPDEAAEKVRETAVRVYRLLGCSGLARVDFFVTAEDHRVVLNEINTLPGFTSISMYPKLWMSMGLTYGELLDRLVEFALQAAGKLQCLD</sequence>
<keyword evidence="10 13" id="KW-0573">Peptidoglycan synthesis</keyword>
<dbReference type="InterPro" id="IPR011127">
    <property type="entry name" value="Dala_Dala_lig_N"/>
</dbReference>
<dbReference type="SUPFAM" id="SSF52440">
    <property type="entry name" value="PreATP-grasp domain"/>
    <property type="match status" value="1"/>
</dbReference>
<comment type="caution">
    <text evidence="16">The sequence shown here is derived from an EMBL/GenBank/DDBJ whole genome shotgun (WGS) entry which is preliminary data.</text>
</comment>
<evidence type="ECO:0000256" key="5">
    <source>
        <dbReference type="ARBA" id="ARBA00022723"/>
    </source>
</evidence>
<evidence type="ECO:0000313" key="17">
    <source>
        <dbReference type="Proteomes" id="UP001524473"/>
    </source>
</evidence>
<evidence type="ECO:0000256" key="8">
    <source>
        <dbReference type="ARBA" id="ARBA00022842"/>
    </source>
</evidence>
<evidence type="ECO:0000313" key="16">
    <source>
        <dbReference type="EMBL" id="MCQ4839452.1"/>
    </source>
</evidence>
<dbReference type="GO" id="GO:0016874">
    <property type="term" value="F:ligase activity"/>
    <property type="evidence" value="ECO:0007669"/>
    <property type="project" value="UniProtKB-KW"/>
</dbReference>
<evidence type="ECO:0000256" key="13">
    <source>
        <dbReference type="HAMAP-Rule" id="MF_00047"/>
    </source>
</evidence>
<evidence type="ECO:0000256" key="2">
    <source>
        <dbReference type="ARBA" id="ARBA00001946"/>
    </source>
</evidence>
<dbReference type="RefSeq" id="WP_066864845.1">
    <property type="nucleotide sequence ID" value="NZ_CABKVV010000014.1"/>
</dbReference>
<protein>
    <recommendedName>
        <fullName evidence="13">D-alanine--D-alanine ligase</fullName>
        <ecNumber evidence="13">6.3.2.4</ecNumber>
    </recommendedName>
    <alternativeName>
        <fullName evidence="13">D-Ala-D-Ala ligase</fullName>
    </alternativeName>
    <alternativeName>
        <fullName evidence="13">D-alanylalanine synthetase</fullName>
    </alternativeName>
</protein>
<comment type="cofactor">
    <cofactor evidence="1">
        <name>Mn(2+)</name>
        <dbReference type="ChEBI" id="CHEBI:29035"/>
    </cofactor>
</comment>
<comment type="function">
    <text evidence="13">Cell wall formation.</text>
</comment>
<dbReference type="EC" id="6.3.2.4" evidence="13"/>
<comment type="catalytic activity">
    <reaction evidence="13">
        <text>2 D-alanine + ATP = D-alanyl-D-alanine + ADP + phosphate + H(+)</text>
        <dbReference type="Rhea" id="RHEA:11224"/>
        <dbReference type="ChEBI" id="CHEBI:15378"/>
        <dbReference type="ChEBI" id="CHEBI:30616"/>
        <dbReference type="ChEBI" id="CHEBI:43474"/>
        <dbReference type="ChEBI" id="CHEBI:57416"/>
        <dbReference type="ChEBI" id="CHEBI:57822"/>
        <dbReference type="ChEBI" id="CHEBI:456216"/>
        <dbReference type="EC" id="6.3.2.4"/>
    </reaction>
</comment>
<dbReference type="InterPro" id="IPR011095">
    <property type="entry name" value="Dala_Dala_lig_C"/>
</dbReference>
<reference evidence="16 17" key="1">
    <citation type="submission" date="2022-06" db="EMBL/GenBank/DDBJ databases">
        <title>Isolation of gut microbiota from human fecal samples.</title>
        <authorList>
            <person name="Pamer E.G."/>
            <person name="Barat B."/>
            <person name="Waligurski E."/>
            <person name="Medina S."/>
            <person name="Paddock L."/>
            <person name="Mostad J."/>
        </authorList>
    </citation>
    <scope>NUCLEOTIDE SEQUENCE [LARGE SCALE GENOMIC DNA]</scope>
    <source>
        <strain evidence="16 17">DFI.9.73</strain>
    </source>
</reference>
<feature type="domain" description="ATP-grasp" evidence="15">
    <location>
        <begin position="143"/>
        <end position="349"/>
    </location>
</feature>
<comment type="pathway">
    <text evidence="13">Cell wall biogenesis; peptidoglycan biosynthesis.</text>
</comment>
<evidence type="ECO:0000256" key="4">
    <source>
        <dbReference type="ARBA" id="ARBA00022598"/>
    </source>
</evidence>
<keyword evidence="5" id="KW-0479">Metal-binding</keyword>
<keyword evidence="8" id="KW-0460">Magnesium</keyword>
<evidence type="ECO:0000256" key="11">
    <source>
        <dbReference type="ARBA" id="ARBA00023211"/>
    </source>
</evidence>
<accession>A0ABT1RXP9</accession>
<keyword evidence="13" id="KW-0963">Cytoplasm</keyword>
<dbReference type="SUPFAM" id="SSF56059">
    <property type="entry name" value="Glutathione synthetase ATP-binding domain-like"/>
    <property type="match status" value="1"/>
</dbReference>
<dbReference type="Gene3D" id="3.40.50.20">
    <property type="match status" value="1"/>
</dbReference>
<evidence type="ECO:0000256" key="1">
    <source>
        <dbReference type="ARBA" id="ARBA00001936"/>
    </source>
</evidence>
<keyword evidence="6 14" id="KW-0547">Nucleotide-binding</keyword>
<dbReference type="NCBIfam" id="NF002378">
    <property type="entry name" value="PRK01372.1"/>
    <property type="match status" value="1"/>
</dbReference>
<dbReference type="NCBIfam" id="NF002528">
    <property type="entry name" value="PRK01966.1-4"/>
    <property type="match status" value="1"/>
</dbReference>
<comment type="similarity">
    <text evidence="3 13">Belongs to the D-alanine--D-alanine ligase family.</text>
</comment>
<evidence type="ECO:0000256" key="14">
    <source>
        <dbReference type="PROSITE-ProRule" id="PRU00409"/>
    </source>
</evidence>
<evidence type="ECO:0000256" key="12">
    <source>
        <dbReference type="ARBA" id="ARBA00023316"/>
    </source>
</evidence>
<dbReference type="InterPro" id="IPR011761">
    <property type="entry name" value="ATP-grasp"/>
</dbReference>